<accession>A0A9E7NFD8</accession>
<evidence type="ECO:0000313" key="2">
    <source>
        <dbReference type="EMBL" id="UTN90288.1"/>
    </source>
</evidence>
<name>A0A9E7NFD8_9CAUD</name>
<keyword evidence="3" id="KW-1185">Reference proteome</keyword>
<dbReference type="Pfam" id="PF22887">
    <property type="entry name" value="DUF7022"/>
    <property type="match status" value="2"/>
</dbReference>
<dbReference type="Proteomes" id="UP001058039">
    <property type="component" value="Segment"/>
</dbReference>
<evidence type="ECO:0000313" key="3">
    <source>
        <dbReference type="Proteomes" id="UP001058039"/>
    </source>
</evidence>
<sequence>MAKQTSKKAVETKVATFPKTEANRKARLERHLRKHPTDTQAASAVSKPAPRRKKPVTKGSTSTSGYVSKIVGWSTPDKADTKEVLRKTQGRFGSVKPNIFGCEYSRENVRALCYGVGIKFTGKANKPRNQKRKPTKKA</sequence>
<organism evidence="2 3">
    <name type="scientific">Klebsiella phage vB_KpnS_Uniso31</name>
    <dbReference type="NCBI Taxonomy" id="2951200"/>
    <lineage>
        <taxon>Viruses</taxon>
        <taxon>Duplodnaviria</taxon>
        <taxon>Heunggongvirae</taxon>
        <taxon>Uroviricota</taxon>
        <taxon>Caudoviricetes</taxon>
        <taxon>Demerecviridae</taxon>
        <taxon>Sugarlandvirus</taxon>
        <taxon>Sugarlandvirus Uniso31</taxon>
    </lineage>
</organism>
<reference evidence="2" key="1">
    <citation type="journal article" date="2022" name="Pharmaceutics">
        <title>Isolation and Molecular Characterization of a Novel Lytic Bacteriophage That Inactivates MDR Klebsiella pneumoniae Strains.</title>
        <authorList>
            <person name="Balcao V.M."/>
            <person name="Moreli F.C."/>
            <person name="Silva E.C."/>
            <person name="Belline B.G."/>
            <person name="Martins L.F."/>
            <person name="Rossi F.P.N."/>
            <person name="Pereira C."/>
            <person name="Vila M.M.D.C."/>
            <person name="da Silva A.M."/>
        </authorList>
    </citation>
    <scope>NUCLEOTIDE SEQUENCE</scope>
</reference>
<evidence type="ECO:0000256" key="1">
    <source>
        <dbReference type="SAM" id="MobiDB-lite"/>
    </source>
</evidence>
<dbReference type="EMBL" id="ON637170">
    <property type="protein sequence ID" value="UTN90288.1"/>
    <property type="molecule type" value="Genomic_DNA"/>
</dbReference>
<dbReference type="InterPro" id="IPR054287">
    <property type="entry name" value="DUF7022"/>
</dbReference>
<feature type="region of interest" description="Disordered" evidence="1">
    <location>
        <begin position="1"/>
        <end position="68"/>
    </location>
</feature>
<proteinExistence type="predicted"/>
<protein>
    <submittedName>
        <fullName evidence="2">Uncharacterized protein</fullName>
    </submittedName>
</protein>